<feature type="transmembrane region" description="Helical" evidence="5">
    <location>
        <begin position="388"/>
        <end position="411"/>
    </location>
</feature>
<dbReference type="EMBL" id="CP042430">
    <property type="protein sequence ID" value="QEC46151.1"/>
    <property type="molecule type" value="Genomic_DNA"/>
</dbReference>
<dbReference type="KEGG" id="bsol:FSW04_00265"/>
<organism evidence="7 8">
    <name type="scientific">Baekduia soli</name>
    <dbReference type="NCBI Taxonomy" id="496014"/>
    <lineage>
        <taxon>Bacteria</taxon>
        <taxon>Bacillati</taxon>
        <taxon>Actinomycetota</taxon>
        <taxon>Thermoleophilia</taxon>
        <taxon>Solirubrobacterales</taxon>
        <taxon>Baekduiaceae</taxon>
        <taxon>Baekduia</taxon>
    </lineage>
</organism>
<evidence type="ECO:0000313" key="8">
    <source>
        <dbReference type="Proteomes" id="UP000321805"/>
    </source>
</evidence>
<feature type="transmembrane region" description="Helical" evidence="5">
    <location>
        <begin position="122"/>
        <end position="143"/>
    </location>
</feature>
<name>A0A5B8TZJ5_9ACTN</name>
<feature type="domain" description="Major facilitator superfamily (MFS) profile" evidence="6">
    <location>
        <begin position="31"/>
        <end position="488"/>
    </location>
</feature>
<evidence type="ECO:0000256" key="2">
    <source>
        <dbReference type="ARBA" id="ARBA00022692"/>
    </source>
</evidence>
<dbReference type="Pfam" id="PF07690">
    <property type="entry name" value="MFS_1"/>
    <property type="match status" value="1"/>
</dbReference>
<feature type="transmembrane region" description="Helical" evidence="5">
    <location>
        <begin position="323"/>
        <end position="350"/>
    </location>
</feature>
<feature type="transmembrane region" description="Helical" evidence="5">
    <location>
        <begin position="357"/>
        <end position="376"/>
    </location>
</feature>
<feature type="transmembrane region" description="Helical" evidence="5">
    <location>
        <begin position="464"/>
        <end position="483"/>
    </location>
</feature>
<dbReference type="Gene3D" id="1.20.1720.10">
    <property type="entry name" value="Multidrug resistance protein D"/>
    <property type="match status" value="1"/>
</dbReference>
<keyword evidence="8" id="KW-1185">Reference proteome</keyword>
<reference evidence="7 8" key="1">
    <citation type="journal article" date="2018" name="J. Microbiol.">
        <title>Baekduia soli gen. nov., sp. nov., a novel bacterium isolated from the soil of Baekdu Mountain and proposal of a novel family name, Baekduiaceae fam. nov.</title>
        <authorList>
            <person name="An D.S."/>
            <person name="Siddiqi M.Z."/>
            <person name="Kim K.H."/>
            <person name="Yu H.S."/>
            <person name="Im W.T."/>
        </authorList>
    </citation>
    <scope>NUCLEOTIDE SEQUENCE [LARGE SCALE GENOMIC DNA]</scope>
    <source>
        <strain evidence="7 8">BR7-21</strain>
    </source>
</reference>
<evidence type="ECO:0000256" key="5">
    <source>
        <dbReference type="SAM" id="Phobius"/>
    </source>
</evidence>
<dbReference type="Gene3D" id="1.20.1250.20">
    <property type="entry name" value="MFS general substrate transporter like domains"/>
    <property type="match status" value="1"/>
</dbReference>
<sequence length="492" mass="49742">MATTVIDLPLPPDAASPPPAPRTVSRLAWLGFAVVLAASVMDLLDATIAQTAAPAIRAELGGSYASIEWTTAAYTLAMATSLLLGGRLGDLFGRRRVLLVGMAAFVGASALCALAPSPDALIGARALQGATAAVMVPQCFGLIRELFGDEGQQRAFAVFGPVMGLAAVAGPLLGGGIVDLDLLGTGWRAIFLVNVPFGLAALALGHRVLPRSRPVAAGGRLDATSVLLAMAGGFALVYPLVEGRELGWPRWCVALPAVGVALLAGFSWAQARRAARGATTLVEPSVLRRRPYVCGLALVVCFIGAMGGMVLALNVMFQIGLGFSPLACGVATVAVPLAATGGSIASAVLVGRLGRTVLWIGLGTMAAGLLAVDLVLRAQGAGLSAWDLAAPLAVTGLGMGMIFMPMFDVILAGVEPHQLGSASGLLEAIQQLAMSLGIAIVGTVLFDVAGAGRGAAAFVGAADHALLVCLGLLAAAALTVVWLPRHARAAAH</sequence>
<dbReference type="OrthoDB" id="7375466at2"/>
<feature type="transmembrane region" description="Helical" evidence="5">
    <location>
        <begin position="253"/>
        <end position="271"/>
    </location>
</feature>
<feature type="transmembrane region" description="Helical" evidence="5">
    <location>
        <begin position="292"/>
        <end position="317"/>
    </location>
</feature>
<feature type="transmembrane region" description="Helical" evidence="5">
    <location>
        <begin position="221"/>
        <end position="241"/>
    </location>
</feature>
<feature type="transmembrane region" description="Helical" evidence="5">
    <location>
        <begin position="155"/>
        <end position="177"/>
    </location>
</feature>
<dbReference type="PANTHER" id="PTHR42718:SF39">
    <property type="entry name" value="ACTINORHODIN TRANSPORTER-RELATED"/>
    <property type="match status" value="1"/>
</dbReference>
<keyword evidence="2 5" id="KW-0812">Transmembrane</keyword>
<evidence type="ECO:0000256" key="4">
    <source>
        <dbReference type="ARBA" id="ARBA00023136"/>
    </source>
</evidence>
<feature type="transmembrane region" description="Helical" evidence="5">
    <location>
        <begin position="97"/>
        <end position="116"/>
    </location>
</feature>
<evidence type="ECO:0000313" key="7">
    <source>
        <dbReference type="EMBL" id="QEC46151.1"/>
    </source>
</evidence>
<dbReference type="PANTHER" id="PTHR42718">
    <property type="entry name" value="MAJOR FACILITATOR SUPERFAMILY MULTIDRUG TRANSPORTER MFSC"/>
    <property type="match status" value="1"/>
</dbReference>
<dbReference type="AlphaFoldDB" id="A0A5B8TZJ5"/>
<accession>A0A5B8TZJ5</accession>
<dbReference type="InterPro" id="IPR020846">
    <property type="entry name" value="MFS_dom"/>
</dbReference>
<dbReference type="Proteomes" id="UP000321805">
    <property type="component" value="Chromosome"/>
</dbReference>
<dbReference type="GO" id="GO:0022857">
    <property type="term" value="F:transmembrane transporter activity"/>
    <property type="evidence" value="ECO:0007669"/>
    <property type="project" value="InterPro"/>
</dbReference>
<keyword evidence="4 5" id="KW-0472">Membrane</keyword>
<feature type="transmembrane region" description="Helical" evidence="5">
    <location>
        <begin position="64"/>
        <end position="85"/>
    </location>
</feature>
<dbReference type="PROSITE" id="PS50850">
    <property type="entry name" value="MFS"/>
    <property type="match status" value="1"/>
</dbReference>
<comment type="subcellular location">
    <subcellularLocation>
        <location evidence="1">Cell membrane</location>
        <topology evidence="1">Multi-pass membrane protein</topology>
    </subcellularLocation>
</comment>
<dbReference type="CDD" id="cd17321">
    <property type="entry name" value="MFS_MMR_MDR_like"/>
    <property type="match status" value="1"/>
</dbReference>
<evidence type="ECO:0000256" key="1">
    <source>
        <dbReference type="ARBA" id="ARBA00004651"/>
    </source>
</evidence>
<evidence type="ECO:0000259" key="6">
    <source>
        <dbReference type="PROSITE" id="PS50850"/>
    </source>
</evidence>
<proteinExistence type="predicted"/>
<keyword evidence="3 5" id="KW-1133">Transmembrane helix</keyword>
<feature type="transmembrane region" description="Helical" evidence="5">
    <location>
        <begin position="189"/>
        <end position="209"/>
    </location>
</feature>
<dbReference type="InterPro" id="IPR011701">
    <property type="entry name" value="MFS"/>
</dbReference>
<protein>
    <submittedName>
        <fullName evidence="7">MFS transporter</fullName>
    </submittedName>
</protein>
<feature type="transmembrane region" description="Helical" evidence="5">
    <location>
        <begin position="27"/>
        <end position="44"/>
    </location>
</feature>
<gene>
    <name evidence="7" type="ORF">FSW04_00265</name>
</gene>
<dbReference type="RefSeq" id="WP_146915043.1">
    <property type="nucleotide sequence ID" value="NZ_CP042430.1"/>
</dbReference>
<evidence type="ECO:0000256" key="3">
    <source>
        <dbReference type="ARBA" id="ARBA00022989"/>
    </source>
</evidence>
<feature type="transmembrane region" description="Helical" evidence="5">
    <location>
        <begin position="432"/>
        <end position="452"/>
    </location>
</feature>
<dbReference type="GO" id="GO:0005886">
    <property type="term" value="C:plasma membrane"/>
    <property type="evidence" value="ECO:0007669"/>
    <property type="project" value="UniProtKB-SubCell"/>
</dbReference>
<dbReference type="SUPFAM" id="SSF103473">
    <property type="entry name" value="MFS general substrate transporter"/>
    <property type="match status" value="1"/>
</dbReference>
<dbReference type="InterPro" id="IPR036259">
    <property type="entry name" value="MFS_trans_sf"/>
</dbReference>